<dbReference type="SUPFAM" id="SSF55347">
    <property type="entry name" value="Glyceraldehyde-3-phosphate dehydrogenase-like, C-terminal domain"/>
    <property type="match status" value="1"/>
</dbReference>
<feature type="domain" description="GFO/IDH/MocA-like oxidoreductase" evidence="2">
    <location>
        <begin position="128"/>
        <end position="253"/>
    </location>
</feature>
<dbReference type="Gene3D" id="3.40.50.720">
    <property type="entry name" value="NAD(P)-binding Rossmann-like Domain"/>
    <property type="match status" value="1"/>
</dbReference>
<dbReference type="InterPro" id="IPR000683">
    <property type="entry name" value="Gfo/Idh/MocA-like_OxRdtase_N"/>
</dbReference>
<evidence type="ECO:0000259" key="2">
    <source>
        <dbReference type="Pfam" id="PF22725"/>
    </source>
</evidence>
<accession>A0A1W1UEB1</accession>
<proteinExistence type="predicted"/>
<organism evidence="3 4">
    <name type="scientific">Deinococcus hopiensis KR-140</name>
    <dbReference type="NCBI Taxonomy" id="695939"/>
    <lineage>
        <taxon>Bacteria</taxon>
        <taxon>Thermotogati</taxon>
        <taxon>Deinococcota</taxon>
        <taxon>Deinococci</taxon>
        <taxon>Deinococcales</taxon>
        <taxon>Deinococcaceae</taxon>
        <taxon>Deinococcus</taxon>
    </lineage>
</organism>
<evidence type="ECO:0000259" key="1">
    <source>
        <dbReference type="Pfam" id="PF01408"/>
    </source>
</evidence>
<dbReference type="RefSeq" id="WP_084045509.1">
    <property type="nucleotide sequence ID" value="NZ_FWWU01000003.1"/>
</dbReference>
<dbReference type="InterPro" id="IPR051450">
    <property type="entry name" value="Gfo/Idh/MocA_Oxidoreductases"/>
</dbReference>
<gene>
    <name evidence="3" type="ORF">SAMN00790413_05906</name>
</gene>
<dbReference type="STRING" id="695939.SAMN00790413_05906"/>
<keyword evidence="4" id="KW-1185">Reference proteome</keyword>
<dbReference type="PANTHER" id="PTHR43377:SF1">
    <property type="entry name" value="BILIVERDIN REDUCTASE A"/>
    <property type="match status" value="1"/>
</dbReference>
<dbReference type="Pfam" id="PF22725">
    <property type="entry name" value="GFO_IDH_MocA_C3"/>
    <property type="match status" value="1"/>
</dbReference>
<dbReference type="Proteomes" id="UP000192582">
    <property type="component" value="Unassembled WGS sequence"/>
</dbReference>
<dbReference type="InterPro" id="IPR055170">
    <property type="entry name" value="GFO_IDH_MocA-like_dom"/>
</dbReference>
<name>A0A1W1UEB1_9DEIO</name>
<dbReference type="InterPro" id="IPR036291">
    <property type="entry name" value="NAD(P)-bd_dom_sf"/>
</dbReference>
<dbReference type="OrthoDB" id="240873at2"/>
<feature type="domain" description="Gfo/Idh/MocA-like oxidoreductase N-terminal" evidence="1">
    <location>
        <begin position="4"/>
        <end position="117"/>
    </location>
</feature>
<protein>
    <submittedName>
        <fullName evidence="3">Predicted dehydrogenase</fullName>
    </submittedName>
</protein>
<dbReference type="SUPFAM" id="SSF51735">
    <property type="entry name" value="NAD(P)-binding Rossmann-fold domains"/>
    <property type="match status" value="1"/>
</dbReference>
<evidence type="ECO:0000313" key="4">
    <source>
        <dbReference type="Proteomes" id="UP000192582"/>
    </source>
</evidence>
<dbReference type="EMBL" id="FWWU01000003">
    <property type="protein sequence ID" value="SMB79379.1"/>
    <property type="molecule type" value="Genomic_DNA"/>
</dbReference>
<evidence type="ECO:0000313" key="3">
    <source>
        <dbReference type="EMBL" id="SMB79379.1"/>
    </source>
</evidence>
<dbReference type="PANTHER" id="PTHR43377">
    <property type="entry name" value="BILIVERDIN REDUCTASE A"/>
    <property type="match status" value="1"/>
</dbReference>
<dbReference type="Gene3D" id="3.30.360.10">
    <property type="entry name" value="Dihydrodipicolinate Reductase, domain 2"/>
    <property type="match status" value="1"/>
</dbReference>
<dbReference type="Pfam" id="PF01408">
    <property type="entry name" value="GFO_IDH_MocA"/>
    <property type="match status" value="1"/>
</dbReference>
<dbReference type="GO" id="GO:0000166">
    <property type="term" value="F:nucleotide binding"/>
    <property type="evidence" value="ECO:0007669"/>
    <property type="project" value="InterPro"/>
</dbReference>
<reference evidence="3 4" key="1">
    <citation type="submission" date="2017-04" db="EMBL/GenBank/DDBJ databases">
        <authorList>
            <person name="Afonso C.L."/>
            <person name="Miller P.J."/>
            <person name="Scott M.A."/>
            <person name="Spackman E."/>
            <person name="Goraichik I."/>
            <person name="Dimitrov K.M."/>
            <person name="Suarez D.L."/>
            <person name="Swayne D.E."/>
        </authorList>
    </citation>
    <scope>NUCLEOTIDE SEQUENCE [LARGE SCALE GENOMIC DNA]</scope>
    <source>
        <strain evidence="3 4">KR-140</strain>
    </source>
</reference>
<dbReference type="AlphaFoldDB" id="A0A1W1UEB1"/>
<sequence>MKLGLLGTAHVHAGPYVTLLREMPQVDLLGFWDDGPGAKDQAQRWNLPLYDGPQALLAARPDGVIVCSETSRHRELVEVCARAGVHVLCEKPIAPTLADSLAMRDVCEEHGVRFMTAFPMRFDPSATALRDALTRGELGDVLGVNGVNHSENPSAHAPWFADPALSGGGAVMDHVVHLADLLRWCFGREVSEVYADVQWTEGAGVGGTRLDTAGLLLLTLEDGVQASIDCSWSRPATYPRWGHLKLDVVGTEGLTVVDAFADHLTLYAPDSLRPAEWVGFGPDPNRAMLAAFVHTLQTGEPPPVSWQDGHEALRVVLAAYESAWRGQPVRLGSEATV</sequence>